<dbReference type="InterPro" id="IPR050228">
    <property type="entry name" value="Carboxylesterase_BioH"/>
</dbReference>
<evidence type="ECO:0000256" key="5">
    <source>
        <dbReference type="HAMAP-Rule" id="MF_01260"/>
    </source>
</evidence>
<evidence type="ECO:0000256" key="2">
    <source>
        <dbReference type="ARBA" id="ARBA00022490"/>
    </source>
</evidence>
<keyword evidence="1 5" id="KW-0719">Serine esterase</keyword>
<gene>
    <name evidence="5" type="primary">bioH</name>
    <name evidence="7" type="ORF">DGG96_17255</name>
    <name evidence="8" type="ORF">ELY20_08995</name>
</gene>
<dbReference type="EC" id="3.1.1.85" evidence="5"/>
<dbReference type="OrthoDB" id="9780744at2"/>
<comment type="catalytic activity">
    <reaction evidence="5">
        <text>6-carboxyhexanoyl-[ACP] methyl ester + H2O = 6-carboxyhexanoyl-[ACP] + methanol + H(+)</text>
        <dbReference type="Rhea" id="RHEA:42700"/>
        <dbReference type="Rhea" id="RHEA-COMP:9955"/>
        <dbReference type="Rhea" id="RHEA-COMP:10186"/>
        <dbReference type="ChEBI" id="CHEBI:15377"/>
        <dbReference type="ChEBI" id="CHEBI:15378"/>
        <dbReference type="ChEBI" id="CHEBI:17790"/>
        <dbReference type="ChEBI" id="CHEBI:78846"/>
        <dbReference type="ChEBI" id="CHEBI:82735"/>
        <dbReference type="EC" id="3.1.1.85"/>
    </reaction>
</comment>
<feature type="binding site" evidence="5">
    <location>
        <begin position="77"/>
        <end position="78"/>
    </location>
    <ligand>
        <name>substrate</name>
    </ligand>
</feature>
<feature type="active site" description="Nucleophile" evidence="5">
    <location>
        <position position="77"/>
    </location>
</feature>
<evidence type="ECO:0000256" key="3">
    <source>
        <dbReference type="ARBA" id="ARBA00022756"/>
    </source>
</evidence>
<evidence type="ECO:0000313" key="8">
    <source>
        <dbReference type="EMBL" id="RUR22847.1"/>
    </source>
</evidence>
<reference evidence="8 10" key="2">
    <citation type="submission" date="2018-12" db="EMBL/GenBank/DDBJ databases">
        <title>Legionella sp,whole genome shotgun sequence.</title>
        <authorList>
            <person name="Wu H."/>
        </authorList>
    </citation>
    <scope>NUCLEOTIDE SEQUENCE [LARGE SCALE GENOMIC DNA]</scope>
    <source>
        <strain evidence="8">Km489</strain>
        <strain evidence="10">km489</strain>
    </source>
</reference>
<feature type="domain" description="AB hydrolase-1" evidence="6">
    <location>
        <begin position="12"/>
        <end position="228"/>
    </location>
</feature>
<dbReference type="GO" id="GO:0009102">
    <property type="term" value="P:biotin biosynthetic process"/>
    <property type="evidence" value="ECO:0007669"/>
    <property type="project" value="UniProtKB-UniRule"/>
</dbReference>
<comment type="function">
    <text evidence="5">The physiological role of BioH is to remove the methyl group introduced by BioC when the pimeloyl moiety is complete. It allows to synthesize pimeloyl-ACP via the fatty acid synthetic pathway through the hydrolysis of the ester bonds of pimeloyl-ACP esters.</text>
</comment>
<name>A0A317U1P7_9GAMM</name>
<dbReference type="GO" id="GO:0090499">
    <property type="term" value="F:pimelyl-[acyl-carrier protein] methyl ester esterase activity"/>
    <property type="evidence" value="ECO:0007669"/>
    <property type="project" value="UniProtKB-EC"/>
</dbReference>
<comment type="subcellular location">
    <subcellularLocation>
        <location evidence="5">Cytoplasm</location>
    </subcellularLocation>
</comment>
<comment type="subunit">
    <text evidence="5">Monomer.</text>
</comment>
<comment type="caution">
    <text evidence="5">Lacks conserved residue(s) required for the propagation of feature annotation.</text>
</comment>
<feature type="binding site" evidence="5">
    <location>
        <position position="222"/>
    </location>
    <ligand>
        <name>substrate</name>
    </ligand>
</feature>
<dbReference type="SUPFAM" id="SSF53474">
    <property type="entry name" value="alpha/beta-Hydrolases"/>
    <property type="match status" value="1"/>
</dbReference>
<dbReference type="InterPro" id="IPR000073">
    <property type="entry name" value="AB_hydrolase_1"/>
</dbReference>
<organism evidence="7 9">
    <name type="scientific">Legionella qingyii</name>
    <dbReference type="NCBI Taxonomy" id="2184757"/>
    <lineage>
        <taxon>Bacteria</taxon>
        <taxon>Pseudomonadati</taxon>
        <taxon>Pseudomonadota</taxon>
        <taxon>Gammaproteobacteria</taxon>
        <taxon>Legionellales</taxon>
        <taxon>Legionellaceae</taxon>
        <taxon>Legionella</taxon>
    </lineage>
</organism>
<dbReference type="RefSeq" id="WP_110143786.1">
    <property type="nucleotide sequence ID" value="NZ_QHJG01000035.1"/>
</dbReference>
<evidence type="ECO:0000259" key="6">
    <source>
        <dbReference type="Pfam" id="PF00561"/>
    </source>
</evidence>
<dbReference type="GO" id="GO:0005737">
    <property type="term" value="C:cytoplasm"/>
    <property type="evidence" value="ECO:0007669"/>
    <property type="project" value="UniProtKB-SubCell"/>
</dbReference>
<comment type="pathway">
    <text evidence="5">Cofactor biosynthesis; biotin biosynthesis.</text>
</comment>
<dbReference type="PANTHER" id="PTHR43194:SF5">
    <property type="entry name" value="PIMELOYL-[ACYL-CARRIER PROTEIN] METHYL ESTER ESTERASE"/>
    <property type="match status" value="1"/>
</dbReference>
<dbReference type="Proteomes" id="UP000247152">
    <property type="component" value="Unassembled WGS sequence"/>
</dbReference>
<protein>
    <recommendedName>
        <fullName evidence="5">Pimeloyl-[acyl-carrier protein] methyl ester esterase</fullName>
        <ecNumber evidence="5">3.1.1.85</ecNumber>
    </recommendedName>
    <alternativeName>
        <fullName evidence="5">Biotin synthesis protein BioH</fullName>
    </alternativeName>
    <alternativeName>
        <fullName evidence="5">Carboxylesterase BioH</fullName>
    </alternativeName>
</protein>
<dbReference type="Gene3D" id="3.40.50.1820">
    <property type="entry name" value="alpha/beta hydrolase"/>
    <property type="match status" value="1"/>
</dbReference>
<sequence length="241" mass="27895">MNISIHSYGEGYPLIFFHGWGFDSQVWSPLIPKLLMDYQLIFVDLPGFGHSPIMDWDKFKTLLVNQLPEKFALIGWSMGGLYAMRFAVEEPDRVGYLINVTSSPRFLYTDLWPGVSDEVFKKFYKKLSKDPHATLKEFLELNGIKSNEELHHLPHKLPSAEGLESGLKILETWDLREQLKQFNKPTCFIFGRLDPIVPIKAMNSMQLAYPEAHYVLYKRAAHMPFLSHADLFIDEVRGFIK</sequence>
<keyword evidence="3 5" id="KW-0093">Biotin biosynthesis</keyword>
<keyword evidence="4 5" id="KW-0378">Hydrolase</keyword>
<evidence type="ECO:0000256" key="1">
    <source>
        <dbReference type="ARBA" id="ARBA00022487"/>
    </source>
</evidence>
<dbReference type="EMBL" id="RZGX01000010">
    <property type="protein sequence ID" value="RUR22847.1"/>
    <property type="molecule type" value="Genomic_DNA"/>
</dbReference>
<dbReference type="InterPro" id="IPR029058">
    <property type="entry name" value="AB_hydrolase_fold"/>
</dbReference>
<evidence type="ECO:0000256" key="4">
    <source>
        <dbReference type="ARBA" id="ARBA00022801"/>
    </source>
</evidence>
<comment type="caution">
    <text evidence="7">The sequence shown here is derived from an EMBL/GenBank/DDBJ whole genome shotgun (WGS) entry which is preliminary data.</text>
</comment>
<proteinExistence type="inferred from homology"/>
<evidence type="ECO:0000313" key="7">
    <source>
        <dbReference type="EMBL" id="PWY54422.1"/>
    </source>
</evidence>
<reference evidence="7 9" key="1">
    <citation type="submission" date="2018-05" db="EMBL/GenBank/DDBJ databases">
        <title>Legionella qingyii sp.nov., whole genome shotgun sequence.</title>
        <authorList>
            <person name="Wu H."/>
            <person name="Zhu Q."/>
            <person name="Hu C."/>
        </authorList>
    </citation>
    <scope>NUCLEOTIDE SEQUENCE [LARGE SCALE GENOMIC DNA]</scope>
    <source>
        <strain evidence="7 9">HEB18</strain>
    </source>
</reference>
<dbReference type="AlphaFoldDB" id="A0A317U1P7"/>
<feature type="active site" evidence="5">
    <location>
        <position position="222"/>
    </location>
</feature>
<dbReference type="Pfam" id="PF00561">
    <property type="entry name" value="Abhydrolase_1"/>
    <property type="match status" value="1"/>
</dbReference>
<accession>A0A317U1P7</accession>
<dbReference type="EMBL" id="QHJG01000035">
    <property type="protein sequence ID" value="PWY54422.1"/>
    <property type="molecule type" value="Genomic_DNA"/>
</dbReference>
<feature type="active site" evidence="5">
    <location>
        <position position="194"/>
    </location>
</feature>
<comment type="similarity">
    <text evidence="5">Belongs to the AB hydrolase superfamily. Carboxylesterase BioH family.</text>
</comment>
<dbReference type="InterPro" id="IPR010076">
    <property type="entry name" value="BioH"/>
</dbReference>
<feature type="binding site" evidence="5">
    <location>
        <position position="20"/>
    </location>
    <ligand>
        <name>substrate</name>
    </ligand>
</feature>
<dbReference type="HAMAP" id="MF_01260">
    <property type="entry name" value="Carboxylester"/>
    <property type="match status" value="1"/>
</dbReference>
<keyword evidence="2 5" id="KW-0963">Cytoplasm</keyword>
<keyword evidence="10" id="KW-1185">Reference proteome</keyword>
<dbReference type="PANTHER" id="PTHR43194">
    <property type="entry name" value="HYDROLASE ALPHA/BETA FOLD FAMILY"/>
    <property type="match status" value="1"/>
</dbReference>
<evidence type="ECO:0000313" key="9">
    <source>
        <dbReference type="Proteomes" id="UP000247152"/>
    </source>
</evidence>
<evidence type="ECO:0000313" key="10">
    <source>
        <dbReference type="Proteomes" id="UP000287374"/>
    </source>
</evidence>
<dbReference type="Proteomes" id="UP000287374">
    <property type="component" value="Unassembled WGS sequence"/>
</dbReference>